<dbReference type="SUPFAM" id="SSF103481">
    <property type="entry name" value="Multidrug resistance efflux transporter EmrE"/>
    <property type="match status" value="1"/>
</dbReference>
<dbReference type="InterPro" id="IPR037185">
    <property type="entry name" value="EmrE-like"/>
</dbReference>
<keyword evidence="1" id="KW-1133">Transmembrane helix</keyword>
<feature type="chain" id="PRO_5006398972" description="Drug/Metabolite Transporter (DMT) Superfamily" evidence="2">
    <location>
        <begin position="17"/>
        <end position="295"/>
    </location>
</feature>
<feature type="transmembrane region" description="Helical" evidence="1">
    <location>
        <begin position="112"/>
        <end position="130"/>
    </location>
</feature>
<keyword evidence="1" id="KW-0472">Membrane</keyword>
<accession>A0A0R0LVV7</accession>
<protein>
    <recommendedName>
        <fullName evidence="5">Drug/Metabolite Transporter (DMT) Superfamily</fullName>
    </recommendedName>
</protein>
<dbReference type="EMBL" id="LGUB01000312">
    <property type="protein sequence ID" value="KRH93507.1"/>
    <property type="molecule type" value="Genomic_DNA"/>
</dbReference>
<reference evidence="3 4" key="1">
    <citation type="submission" date="2015-07" db="EMBL/GenBank/DDBJ databases">
        <title>The genome of Pseudoloma neurophilia, a relevant intracellular parasite of the zebrafish.</title>
        <authorList>
            <person name="Ndikumana S."/>
            <person name="Pelin A."/>
            <person name="Sanders J."/>
            <person name="Corradi N."/>
        </authorList>
    </citation>
    <scope>NUCLEOTIDE SEQUENCE [LARGE SCALE GENOMIC DNA]</scope>
    <source>
        <strain evidence="3 4">MK1</strain>
    </source>
</reference>
<feature type="transmembrane region" description="Helical" evidence="1">
    <location>
        <begin position="262"/>
        <end position="280"/>
    </location>
</feature>
<evidence type="ECO:0000313" key="4">
    <source>
        <dbReference type="Proteomes" id="UP000051530"/>
    </source>
</evidence>
<feature type="transmembrane region" description="Helical" evidence="1">
    <location>
        <begin position="239"/>
        <end position="256"/>
    </location>
</feature>
<comment type="caution">
    <text evidence="3">The sequence shown here is derived from an EMBL/GenBank/DDBJ whole genome shotgun (WGS) entry which is preliminary data.</text>
</comment>
<keyword evidence="4" id="KW-1185">Reference proteome</keyword>
<evidence type="ECO:0000256" key="1">
    <source>
        <dbReference type="SAM" id="Phobius"/>
    </source>
</evidence>
<dbReference type="Proteomes" id="UP000051530">
    <property type="component" value="Unassembled WGS sequence"/>
</dbReference>
<dbReference type="OrthoDB" id="10523320at2759"/>
<name>A0A0R0LVV7_9MICR</name>
<sequence>MKKYVFLLLFVCFCVGNGLLRRKVAEDIKSFLAMIFIQGIIQLFISIIMTKKFIFFSKKIFFLVICSYIAQIINWKSNEKLRSVTHSLIEPSRVFFVTILTILIVGKTYTKLQYFSIFLIMVGIAVSSFFRENSGGQDQIGYIILLIFGCFTNALSSVSFFKFFSNGKLKFWSYIFTFSIYAVVLYTLGLFYELFLTKNFDSKKFFTNKKIYCMHLTTTLEYLGYRFIGFHTCPIEKNLVLIIINISIPIFYNIFFKYEFTISSGIALVLVYLGSLLFECKNIRNKLSRNDTALN</sequence>
<keyword evidence="2" id="KW-0732">Signal</keyword>
<evidence type="ECO:0008006" key="5">
    <source>
        <dbReference type="Google" id="ProtNLM"/>
    </source>
</evidence>
<feature type="transmembrane region" description="Helical" evidence="1">
    <location>
        <begin position="142"/>
        <end position="164"/>
    </location>
</feature>
<feature type="transmembrane region" description="Helical" evidence="1">
    <location>
        <begin position="31"/>
        <end position="48"/>
    </location>
</feature>
<dbReference type="AlphaFoldDB" id="A0A0R0LVV7"/>
<evidence type="ECO:0000313" key="3">
    <source>
        <dbReference type="EMBL" id="KRH93507.1"/>
    </source>
</evidence>
<proteinExistence type="predicted"/>
<feature type="transmembrane region" description="Helical" evidence="1">
    <location>
        <begin position="60"/>
        <end position="76"/>
    </location>
</feature>
<feature type="transmembrane region" description="Helical" evidence="1">
    <location>
        <begin position="211"/>
        <end position="227"/>
    </location>
</feature>
<feature type="transmembrane region" description="Helical" evidence="1">
    <location>
        <begin position="171"/>
        <end position="191"/>
    </location>
</feature>
<evidence type="ECO:0000256" key="2">
    <source>
        <dbReference type="SAM" id="SignalP"/>
    </source>
</evidence>
<feature type="signal peptide" evidence="2">
    <location>
        <begin position="1"/>
        <end position="16"/>
    </location>
</feature>
<keyword evidence="1" id="KW-0812">Transmembrane</keyword>
<organism evidence="3 4">
    <name type="scientific">Pseudoloma neurophilia</name>
    <dbReference type="NCBI Taxonomy" id="146866"/>
    <lineage>
        <taxon>Eukaryota</taxon>
        <taxon>Fungi</taxon>
        <taxon>Fungi incertae sedis</taxon>
        <taxon>Microsporidia</taxon>
        <taxon>Pseudoloma</taxon>
    </lineage>
</organism>
<gene>
    <name evidence="3" type="ORF">M153_8140002767</name>
</gene>
<dbReference type="VEuPathDB" id="MicrosporidiaDB:M153_8140002767"/>